<keyword evidence="2" id="KW-1185">Reference proteome</keyword>
<name>A0AAV4P779_CAEEX</name>
<gene>
    <name evidence="1" type="ORF">CEXT_770241</name>
</gene>
<evidence type="ECO:0000313" key="2">
    <source>
        <dbReference type="Proteomes" id="UP001054945"/>
    </source>
</evidence>
<protein>
    <submittedName>
        <fullName evidence="1">Uncharacterized protein</fullName>
    </submittedName>
</protein>
<reference evidence="1 2" key="1">
    <citation type="submission" date="2021-06" db="EMBL/GenBank/DDBJ databases">
        <title>Caerostris extrusa draft genome.</title>
        <authorList>
            <person name="Kono N."/>
            <person name="Arakawa K."/>
        </authorList>
    </citation>
    <scope>NUCLEOTIDE SEQUENCE [LARGE SCALE GENOMIC DNA]</scope>
</reference>
<proteinExistence type="predicted"/>
<accession>A0AAV4P779</accession>
<comment type="caution">
    <text evidence="1">The sequence shown here is derived from an EMBL/GenBank/DDBJ whole genome shotgun (WGS) entry which is preliminary data.</text>
</comment>
<dbReference type="EMBL" id="BPLR01004117">
    <property type="protein sequence ID" value="GIX92348.1"/>
    <property type="molecule type" value="Genomic_DNA"/>
</dbReference>
<evidence type="ECO:0000313" key="1">
    <source>
        <dbReference type="EMBL" id="GIX92348.1"/>
    </source>
</evidence>
<dbReference type="AlphaFoldDB" id="A0AAV4P779"/>
<organism evidence="1 2">
    <name type="scientific">Caerostris extrusa</name>
    <name type="common">Bark spider</name>
    <name type="synonym">Caerostris bankana</name>
    <dbReference type="NCBI Taxonomy" id="172846"/>
    <lineage>
        <taxon>Eukaryota</taxon>
        <taxon>Metazoa</taxon>
        <taxon>Ecdysozoa</taxon>
        <taxon>Arthropoda</taxon>
        <taxon>Chelicerata</taxon>
        <taxon>Arachnida</taxon>
        <taxon>Araneae</taxon>
        <taxon>Araneomorphae</taxon>
        <taxon>Entelegynae</taxon>
        <taxon>Araneoidea</taxon>
        <taxon>Araneidae</taxon>
        <taxon>Caerostris</taxon>
    </lineage>
</organism>
<sequence length="91" mass="10927">MRLNTIVPIEKQLQTTLRRTVYETQYPHIASIKWVDAISIFPNRSPEQKKSSIGGFMDAMQMRAPRRMTKRCRHDVFRQHNRQFRCCQTIF</sequence>
<dbReference type="Proteomes" id="UP001054945">
    <property type="component" value="Unassembled WGS sequence"/>
</dbReference>